<dbReference type="InterPro" id="IPR027417">
    <property type="entry name" value="P-loop_NTPase"/>
</dbReference>
<dbReference type="RefSeq" id="WP_207992188.1">
    <property type="nucleotide sequence ID" value="NZ_JAGBKM010000024.1"/>
</dbReference>
<comment type="caution">
    <text evidence="8">The sequence shown here is derived from an EMBL/GenBank/DDBJ whole genome shotgun (WGS) entry which is preliminary data.</text>
</comment>
<evidence type="ECO:0000256" key="7">
    <source>
        <dbReference type="SAM" id="MobiDB-lite"/>
    </source>
</evidence>
<keyword evidence="9" id="KW-1185">Reference proteome</keyword>
<dbReference type="PANTHER" id="PTHR10695:SF46">
    <property type="entry name" value="BIFUNCTIONAL COENZYME A SYNTHASE-RELATED"/>
    <property type="match status" value="1"/>
</dbReference>
<comment type="function">
    <text evidence="5">Catalyzes the phosphorylation of the 3'-hydroxyl group of dephosphocoenzyme A to form coenzyme A.</text>
</comment>
<comment type="catalytic activity">
    <reaction evidence="5">
        <text>3'-dephospho-CoA + ATP = ADP + CoA + H(+)</text>
        <dbReference type="Rhea" id="RHEA:18245"/>
        <dbReference type="ChEBI" id="CHEBI:15378"/>
        <dbReference type="ChEBI" id="CHEBI:30616"/>
        <dbReference type="ChEBI" id="CHEBI:57287"/>
        <dbReference type="ChEBI" id="CHEBI:57328"/>
        <dbReference type="ChEBI" id="CHEBI:456216"/>
        <dbReference type="EC" id="2.7.1.24"/>
    </reaction>
</comment>
<evidence type="ECO:0000256" key="1">
    <source>
        <dbReference type="ARBA" id="ARBA00009018"/>
    </source>
</evidence>
<comment type="similarity">
    <text evidence="1 5">Belongs to the CoaE family.</text>
</comment>
<dbReference type="EMBL" id="JAGBKM010000024">
    <property type="protein sequence ID" value="MBO1531823.1"/>
    <property type="molecule type" value="Genomic_DNA"/>
</dbReference>
<evidence type="ECO:0000313" key="8">
    <source>
        <dbReference type="EMBL" id="MBO1531823.1"/>
    </source>
</evidence>
<proteinExistence type="inferred from homology"/>
<evidence type="ECO:0000256" key="5">
    <source>
        <dbReference type="HAMAP-Rule" id="MF_00376"/>
    </source>
</evidence>
<dbReference type="PROSITE" id="PS51219">
    <property type="entry name" value="DPCK"/>
    <property type="match status" value="1"/>
</dbReference>
<keyword evidence="3 5" id="KW-0067">ATP-binding</keyword>
<comment type="pathway">
    <text evidence="5">Cofactor biosynthesis; coenzyme A biosynthesis; CoA from (R)-pantothenate: step 5/5.</text>
</comment>
<dbReference type="EC" id="2.7.1.24" evidence="5 6"/>
<feature type="region of interest" description="Disordered" evidence="7">
    <location>
        <begin position="1"/>
        <end position="26"/>
    </location>
</feature>
<comment type="subcellular location">
    <subcellularLocation>
        <location evidence="5">Cytoplasm</location>
    </subcellularLocation>
</comment>
<evidence type="ECO:0000256" key="4">
    <source>
        <dbReference type="ARBA" id="ARBA00022993"/>
    </source>
</evidence>
<dbReference type="SUPFAM" id="SSF52540">
    <property type="entry name" value="P-loop containing nucleoside triphosphate hydrolases"/>
    <property type="match status" value="1"/>
</dbReference>
<keyword evidence="5 8" id="KW-0418">Kinase</keyword>
<dbReference type="HAMAP" id="MF_00376">
    <property type="entry name" value="Dephospho_CoA_kinase"/>
    <property type="match status" value="1"/>
</dbReference>
<organism evidence="8 9">
    <name type="scientific">Psychrobacter coccoides</name>
    <dbReference type="NCBI Taxonomy" id="2818440"/>
    <lineage>
        <taxon>Bacteria</taxon>
        <taxon>Pseudomonadati</taxon>
        <taxon>Pseudomonadota</taxon>
        <taxon>Gammaproteobacteria</taxon>
        <taxon>Moraxellales</taxon>
        <taxon>Moraxellaceae</taxon>
        <taxon>Psychrobacter</taxon>
    </lineage>
</organism>
<accession>A0ABS3NRZ7</accession>
<dbReference type="Proteomes" id="UP000664554">
    <property type="component" value="Unassembled WGS sequence"/>
</dbReference>
<keyword evidence="4 5" id="KW-0173">Coenzyme A biosynthesis</keyword>
<evidence type="ECO:0000256" key="2">
    <source>
        <dbReference type="ARBA" id="ARBA00022741"/>
    </source>
</evidence>
<name>A0ABS3NRZ7_9GAMM</name>
<dbReference type="NCBIfam" id="TIGR00152">
    <property type="entry name" value="dephospho-CoA kinase"/>
    <property type="match status" value="1"/>
</dbReference>
<feature type="binding site" evidence="5">
    <location>
        <begin position="43"/>
        <end position="48"/>
    </location>
    <ligand>
        <name>ATP</name>
        <dbReference type="ChEBI" id="CHEBI:30616"/>
    </ligand>
</feature>
<keyword evidence="5" id="KW-0963">Cytoplasm</keyword>
<keyword evidence="5 8" id="KW-0808">Transferase</keyword>
<dbReference type="PANTHER" id="PTHR10695">
    <property type="entry name" value="DEPHOSPHO-COA KINASE-RELATED"/>
    <property type="match status" value="1"/>
</dbReference>
<dbReference type="GO" id="GO:0004140">
    <property type="term" value="F:dephospho-CoA kinase activity"/>
    <property type="evidence" value="ECO:0007669"/>
    <property type="project" value="UniProtKB-EC"/>
</dbReference>
<evidence type="ECO:0000256" key="6">
    <source>
        <dbReference type="NCBIfam" id="TIGR00152"/>
    </source>
</evidence>
<keyword evidence="2 5" id="KW-0547">Nucleotide-binding</keyword>
<gene>
    <name evidence="5" type="primary">coaE</name>
    <name evidence="8" type="ORF">J3492_11460</name>
</gene>
<evidence type="ECO:0000313" key="9">
    <source>
        <dbReference type="Proteomes" id="UP000664554"/>
    </source>
</evidence>
<evidence type="ECO:0000256" key="3">
    <source>
        <dbReference type="ARBA" id="ARBA00022840"/>
    </source>
</evidence>
<dbReference type="Pfam" id="PF01121">
    <property type="entry name" value="CoaE"/>
    <property type="match status" value="1"/>
</dbReference>
<dbReference type="InterPro" id="IPR001977">
    <property type="entry name" value="Depp_CoAkinase"/>
</dbReference>
<sequence length="239" mass="25910">MSINNASTDSGLDSQSALNNNRPQTINTSKSKRLVVGLTGGIGSGKSAASDWFAEQGIDIIDADVIAHTVVAKGSPTLRKIQKKLGDWVVDAEGHMDRAAVRTHVFANPAALIKLEEITHPAIREAAKSQLKASTSPYVILSAPLLIEAAEAGLANLCQRILVIDVSEDTQLARASLRDEQSMIKIKAIMANQLDREERNRHADDIVVNNADLAALYQQLEPLHQNYLTLAQQLKYAVD</sequence>
<dbReference type="CDD" id="cd02022">
    <property type="entry name" value="DPCK"/>
    <property type="match status" value="1"/>
</dbReference>
<protein>
    <recommendedName>
        <fullName evidence="5 6">Dephospho-CoA kinase</fullName>
        <ecNumber evidence="5 6">2.7.1.24</ecNumber>
    </recommendedName>
    <alternativeName>
        <fullName evidence="5">Dephosphocoenzyme A kinase</fullName>
    </alternativeName>
</protein>
<dbReference type="Gene3D" id="3.40.50.300">
    <property type="entry name" value="P-loop containing nucleotide triphosphate hydrolases"/>
    <property type="match status" value="1"/>
</dbReference>
<reference evidence="8 9" key="1">
    <citation type="submission" date="2021-03" db="EMBL/GenBank/DDBJ databases">
        <authorList>
            <person name="Shang D.-D."/>
            <person name="Du Z.-J."/>
            <person name="Chen G.-J."/>
        </authorList>
    </citation>
    <scope>NUCLEOTIDE SEQUENCE [LARGE SCALE GENOMIC DNA]</scope>
    <source>
        <strain evidence="8 9">F1192</strain>
    </source>
</reference>